<protein>
    <submittedName>
        <fullName evidence="2">Uncharacterized protein</fullName>
    </submittedName>
</protein>
<proteinExistence type="predicted"/>
<accession>A0AAN9F124</accession>
<keyword evidence="1" id="KW-0175">Coiled coil</keyword>
<organism evidence="2 3">
    <name type="scientific">Crotalaria pallida</name>
    <name type="common">Smooth rattlebox</name>
    <name type="synonym">Crotalaria striata</name>
    <dbReference type="NCBI Taxonomy" id="3830"/>
    <lineage>
        <taxon>Eukaryota</taxon>
        <taxon>Viridiplantae</taxon>
        <taxon>Streptophyta</taxon>
        <taxon>Embryophyta</taxon>
        <taxon>Tracheophyta</taxon>
        <taxon>Spermatophyta</taxon>
        <taxon>Magnoliopsida</taxon>
        <taxon>eudicotyledons</taxon>
        <taxon>Gunneridae</taxon>
        <taxon>Pentapetalae</taxon>
        <taxon>rosids</taxon>
        <taxon>fabids</taxon>
        <taxon>Fabales</taxon>
        <taxon>Fabaceae</taxon>
        <taxon>Papilionoideae</taxon>
        <taxon>50 kb inversion clade</taxon>
        <taxon>genistoids sensu lato</taxon>
        <taxon>core genistoids</taxon>
        <taxon>Crotalarieae</taxon>
        <taxon>Crotalaria</taxon>
    </lineage>
</organism>
<keyword evidence="3" id="KW-1185">Reference proteome</keyword>
<reference evidence="2 3" key="1">
    <citation type="submission" date="2024-01" db="EMBL/GenBank/DDBJ databases">
        <title>The genomes of 5 underutilized Papilionoideae crops provide insights into root nodulation and disease resistanc.</title>
        <authorList>
            <person name="Yuan L."/>
        </authorList>
    </citation>
    <scope>NUCLEOTIDE SEQUENCE [LARGE SCALE GENOMIC DNA]</scope>
    <source>
        <strain evidence="2">ZHUSHIDOU_FW_LH</strain>
        <tissue evidence="2">Leaf</tissue>
    </source>
</reference>
<gene>
    <name evidence="2" type="ORF">RIF29_20352</name>
</gene>
<dbReference type="Proteomes" id="UP001372338">
    <property type="component" value="Unassembled WGS sequence"/>
</dbReference>
<dbReference type="AlphaFoldDB" id="A0AAN9F124"/>
<evidence type="ECO:0000313" key="3">
    <source>
        <dbReference type="Proteomes" id="UP001372338"/>
    </source>
</evidence>
<dbReference type="EMBL" id="JAYWIO010000004">
    <property type="protein sequence ID" value="KAK7267674.1"/>
    <property type="molecule type" value="Genomic_DNA"/>
</dbReference>
<evidence type="ECO:0000313" key="2">
    <source>
        <dbReference type="EMBL" id="KAK7267674.1"/>
    </source>
</evidence>
<name>A0AAN9F124_CROPI</name>
<feature type="coiled-coil region" evidence="1">
    <location>
        <begin position="59"/>
        <end position="86"/>
    </location>
</feature>
<evidence type="ECO:0000256" key="1">
    <source>
        <dbReference type="SAM" id="Coils"/>
    </source>
</evidence>
<comment type="caution">
    <text evidence="2">The sequence shown here is derived from an EMBL/GenBank/DDBJ whole genome shotgun (WGS) entry which is preliminary data.</text>
</comment>
<sequence length="163" mass="18432">MARRKGKAGKALIDARKSLATPITLNKDPISETNGNPSSSRVKIVPDLKTIVNVIDDVASNEKLDNEQAKRLLQHIEQMMKRLKKNTILIDESDQGDKPIEQTVKIKQVRKEWIVKKLPTQDEVLKVVDKEKLEDNIPNGFVPEENVESAKAVLNAKKVDYKR</sequence>